<feature type="compositionally biased region" description="Polar residues" evidence="8">
    <location>
        <begin position="79"/>
        <end position="90"/>
    </location>
</feature>
<keyword evidence="10" id="KW-1185">Reference proteome</keyword>
<feature type="compositionally biased region" description="Low complexity" evidence="8">
    <location>
        <begin position="15"/>
        <end position="30"/>
    </location>
</feature>
<keyword evidence="5 7" id="KW-0804">Transcription</keyword>
<feature type="compositionally biased region" description="Low complexity" evidence="8">
    <location>
        <begin position="59"/>
        <end position="76"/>
    </location>
</feature>
<evidence type="ECO:0000256" key="7">
    <source>
        <dbReference type="RuleBase" id="RU364145"/>
    </source>
</evidence>
<evidence type="ECO:0000313" key="9">
    <source>
        <dbReference type="EMBL" id="CAG8034869.1"/>
    </source>
</evidence>
<keyword evidence="3 7" id="KW-0805">Transcription regulation</keyword>
<protein>
    <recommendedName>
        <fullName evidence="7">Mediator of RNA polymerase II transcription subunit 9</fullName>
    </recommendedName>
    <alternativeName>
        <fullName evidence="7">Mediator complex subunit 9</fullName>
    </alternativeName>
</protein>
<comment type="subcellular location">
    <subcellularLocation>
        <location evidence="1 7">Nucleus</location>
    </subcellularLocation>
</comment>
<feature type="region of interest" description="Disordered" evidence="8">
    <location>
        <begin position="174"/>
        <end position="193"/>
    </location>
</feature>
<organism evidence="9 10">
    <name type="scientific">Penicillium olsonii</name>
    <dbReference type="NCBI Taxonomy" id="99116"/>
    <lineage>
        <taxon>Eukaryota</taxon>
        <taxon>Fungi</taxon>
        <taxon>Dikarya</taxon>
        <taxon>Ascomycota</taxon>
        <taxon>Pezizomycotina</taxon>
        <taxon>Eurotiomycetes</taxon>
        <taxon>Eurotiomycetidae</taxon>
        <taxon>Eurotiales</taxon>
        <taxon>Aspergillaceae</taxon>
        <taxon>Penicillium</taxon>
    </lineage>
</organism>
<gene>
    <name evidence="7" type="primary">MED9</name>
    <name evidence="9" type="ORF">POLS_LOCUS2811</name>
</gene>
<evidence type="ECO:0000256" key="1">
    <source>
        <dbReference type="ARBA" id="ARBA00004123"/>
    </source>
</evidence>
<comment type="similarity">
    <text evidence="2 7">Belongs to the Mediator complex subunit 9 family.</text>
</comment>
<comment type="function">
    <text evidence="7">Component of the Mediator complex, a coactivator involved in the regulated transcription of nearly all RNA polymerase II-dependent genes. Mediator functions as a bridge to convey information from gene-specific regulatory proteins to the basal RNA polymerase II transcription machinery. Mediator is recruited to promoters by direct interactions with regulatory proteins and serves as a scaffold for the assembly of a functional preinitiation complex with RNA polymerase II and the general transcription factors.</text>
</comment>
<name>A0A9W4HJV4_PENOL</name>
<evidence type="ECO:0000256" key="5">
    <source>
        <dbReference type="ARBA" id="ARBA00023163"/>
    </source>
</evidence>
<dbReference type="OrthoDB" id="5414694at2759"/>
<evidence type="ECO:0000256" key="2">
    <source>
        <dbReference type="ARBA" id="ARBA00008089"/>
    </source>
</evidence>
<dbReference type="InterPro" id="IPR011425">
    <property type="entry name" value="Med9"/>
</dbReference>
<reference evidence="9" key="1">
    <citation type="submission" date="2021-07" db="EMBL/GenBank/DDBJ databases">
        <authorList>
            <person name="Branca A.L. A."/>
        </authorList>
    </citation>
    <scope>NUCLEOTIDE SEQUENCE</scope>
</reference>
<comment type="subunit">
    <text evidence="7">Component of the Mediator complex.</text>
</comment>
<evidence type="ECO:0000256" key="8">
    <source>
        <dbReference type="SAM" id="MobiDB-lite"/>
    </source>
</evidence>
<dbReference type="AlphaFoldDB" id="A0A9W4HJV4"/>
<evidence type="ECO:0000313" key="10">
    <source>
        <dbReference type="Proteomes" id="UP001153618"/>
    </source>
</evidence>
<accession>A0A9W4HJV4</accession>
<evidence type="ECO:0000256" key="6">
    <source>
        <dbReference type="ARBA" id="ARBA00023242"/>
    </source>
</evidence>
<dbReference type="GO" id="GO:0003712">
    <property type="term" value="F:transcription coregulator activity"/>
    <property type="evidence" value="ECO:0007669"/>
    <property type="project" value="InterPro"/>
</dbReference>
<sequence>MASRSPTVGTPLFKPSVAPESPSEDAPAAPQTVPFPSPQTFEIIPPLHGILLRLLSPKDPSAGASGAPGTATDAPTEPGQAQNQQSTSSVHDGVGNGNATTSQTALEMPLLDPSAHPPLDVKNLPTETSSVKIRIQKARTVVEGLPDVHRSVEDQQKEIGELENHMRRLRSVISDFGTRAGMPQEGQQRTVGV</sequence>
<dbReference type="GO" id="GO:0006357">
    <property type="term" value="P:regulation of transcription by RNA polymerase II"/>
    <property type="evidence" value="ECO:0007669"/>
    <property type="project" value="InterPro"/>
</dbReference>
<dbReference type="Pfam" id="PF07544">
    <property type="entry name" value="Med9"/>
    <property type="match status" value="1"/>
</dbReference>
<keyword evidence="6 7" id="KW-0539">Nucleus</keyword>
<comment type="caution">
    <text evidence="9">The sequence shown here is derived from an EMBL/GenBank/DDBJ whole genome shotgun (WGS) entry which is preliminary data.</text>
</comment>
<dbReference type="Proteomes" id="UP001153618">
    <property type="component" value="Unassembled WGS sequence"/>
</dbReference>
<keyword evidence="4 7" id="KW-0010">Activator</keyword>
<evidence type="ECO:0000256" key="3">
    <source>
        <dbReference type="ARBA" id="ARBA00023015"/>
    </source>
</evidence>
<evidence type="ECO:0000256" key="4">
    <source>
        <dbReference type="ARBA" id="ARBA00023159"/>
    </source>
</evidence>
<feature type="region of interest" description="Disordered" evidence="8">
    <location>
        <begin position="55"/>
        <end position="103"/>
    </location>
</feature>
<dbReference type="EMBL" id="CAJVOS010000016">
    <property type="protein sequence ID" value="CAG8034869.1"/>
    <property type="molecule type" value="Genomic_DNA"/>
</dbReference>
<dbReference type="GO" id="GO:0016592">
    <property type="term" value="C:mediator complex"/>
    <property type="evidence" value="ECO:0007669"/>
    <property type="project" value="InterPro"/>
</dbReference>
<feature type="region of interest" description="Disordered" evidence="8">
    <location>
        <begin position="1"/>
        <end position="42"/>
    </location>
</feature>
<proteinExistence type="inferred from homology"/>